<dbReference type="Gene3D" id="1.10.150.130">
    <property type="match status" value="1"/>
</dbReference>
<evidence type="ECO:0000313" key="3">
    <source>
        <dbReference type="Proteomes" id="UP000245820"/>
    </source>
</evidence>
<dbReference type="InterPro" id="IPR011010">
    <property type="entry name" value="DNA_brk_join_enz"/>
</dbReference>
<gene>
    <name evidence="2" type="ORF">DIR46_07355</name>
</gene>
<dbReference type="InterPro" id="IPR010998">
    <property type="entry name" value="Integrase_recombinase_N"/>
</dbReference>
<keyword evidence="3" id="KW-1185">Reference proteome</keyword>
<dbReference type="SUPFAM" id="SSF56349">
    <property type="entry name" value="DNA breaking-rejoining enzymes"/>
    <property type="match status" value="1"/>
</dbReference>
<evidence type="ECO:0000313" key="2">
    <source>
        <dbReference type="EMBL" id="AWL04268.1"/>
    </source>
</evidence>
<name>A0A2S2DFY8_9BURK</name>
<organism evidence="2 3">
    <name type="scientific">Massilia oculi</name>
    <dbReference type="NCBI Taxonomy" id="945844"/>
    <lineage>
        <taxon>Bacteria</taxon>
        <taxon>Pseudomonadati</taxon>
        <taxon>Pseudomonadota</taxon>
        <taxon>Betaproteobacteria</taxon>
        <taxon>Burkholderiales</taxon>
        <taxon>Oxalobacteraceae</taxon>
        <taxon>Telluria group</taxon>
        <taxon>Massilia</taxon>
    </lineage>
</organism>
<sequence>MSWYYQYPDGKNETLATAAVGDKQAIREADIVAKRRAIDIQQGRIIAGSLGELIDRFKTEEDPKHYRDQSKEGIAVRNGIYANLTKFFGQMAPRSLRTIHGYQYVEARASAGAPAKAWKELYTFSTICKKAIRWGVMELNPFVDMDTDVLEKDVRTVSRSQIVRFYFWTQRQENRVARLMGCMALFTYLTGFRTAEVRPMLKTACGKEGVTAVGAKRKRGEAETLKLREWSPRLRMVVKRVEQAQQHMPSIPQEASQALAQIAISIARGETAKAAAAAAGMKESTYYYWVNRMKKDERVKPKESVYMFPAAGGKCYTKGGLTSSWGEAMLTYVKTLDPDVTEKTLTQHPEYFAQLDIRPAAITTKLSKREADAYDFAAHANPSTTHRHYDRRKVRKASATE</sequence>
<dbReference type="GO" id="GO:0003677">
    <property type="term" value="F:DNA binding"/>
    <property type="evidence" value="ECO:0007669"/>
    <property type="project" value="UniProtKB-KW"/>
</dbReference>
<evidence type="ECO:0000256" key="1">
    <source>
        <dbReference type="ARBA" id="ARBA00023125"/>
    </source>
</evidence>
<dbReference type="KEGG" id="mtim:DIR46_07355"/>
<dbReference type="EMBL" id="CP029343">
    <property type="protein sequence ID" value="AWL04268.1"/>
    <property type="molecule type" value="Genomic_DNA"/>
</dbReference>
<proteinExistence type="predicted"/>
<reference evidence="2 3" key="1">
    <citation type="submission" date="2018-05" db="EMBL/GenBank/DDBJ databases">
        <title>Complete genome sequence of Massilia oculi sp. nov. CCUG 43427T (=DSM 26321T), the type strain of M. oculi, and comparison with genome sequences of other Massilia strains.</title>
        <authorList>
            <person name="Zhu B."/>
        </authorList>
    </citation>
    <scope>NUCLEOTIDE SEQUENCE [LARGE SCALE GENOMIC DNA]</scope>
    <source>
        <strain evidence="2 3">CCUG 43427</strain>
    </source>
</reference>
<dbReference type="AlphaFoldDB" id="A0A2S2DFY8"/>
<dbReference type="OrthoDB" id="8662442at2"/>
<keyword evidence="1" id="KW-0238">DNA-binding</keyword>
<accession>A0A2S2DFY8</accession>
<protein>
    <submittedName>
        <fullName evidence="2">Uncharacterized protein</fullName>
    </submittedName>
</protein>
<dbReference type="Proteomes" id="UP000245820">
    <property type="component" value="Chromosome"/>
</dbReference>